<proteinExistence type="predicted"/>
<organism evidence="2 3">
    <name type="scientific">Lasiosphaeris hirsuta</name>
    <dbReference type="NCBI Taxonomy" id="260670"/>
    <lineage>
        <taxon>Eukaryota</taxon>
        <taxon>Fungi</taxon>
        <taxon>Dikarya</taxon>
        <taxon>Ascomycota</taxon>
        <taxon>Pezizomycotina</taxon>
        <taxon>Sordariomycetes</taxon>
        <taxon>Sordariomycetidae</taxon>
        <taxon>Sordariales</taxon>
        <taxon>Lasiosphaeriaceae</taxon>
        <taxon>Lasiosphaeris</taxon>
    </lineage>
</organism>
<evidence type="ECO:0000256" key="1">
    <source>
        <dbReference type="SAM" id="MobiDB-lite"/>
    </source>
</evidence>
<gene>
    <name evidence="2" type="ORF">B0H67DRAFT_228417</name>
</gene>
<sequence>MGSKVEAAAKVDDAGAATHFSTALEPDGQRGRKRRRREEFAVITTSKTPSGESATFRGRRRHRSTSVIALSGFSSRNTSRVRDNPRSHSPSKKSFFWVVQVERRRSQSPSRSRSPNTKKAPRRRRQRTRSRGRKHKWNRTMTIWKSNKGSRCYSCAWETSRTFPTVHAGRQHFGHSGSELATPEWPQNGHRVPLFVEREGRPSSTAVW</sequence>
<keyword evidence="3" id="KW-1185">Reference proteome</keyword>
<dbReference type="Proteomes" id="UP001172102">
    <property type="component" value="Unassembled WGS sequence"/>
</dbReference>
<reference evidence="2" key="1">
    <citation type="submission" date="2023-06" db="EMBL/GenBank/DDBJ databases">
        <title>Genome-scale phylogeny and comparative genomics of the fungal order Sordariales.</title>
        <authorList>
            <consortium name="Lawrence Berkeley National Laboratory"/>
            <person name="Hensen N."/>
            <person name="Bonometti L."/>
            <person name="Westerberg I."/>
            <person name="Brannstrom I.O."/>
            <person name="Guillou S."/>
            <person name="Cros-Aarteil S."/>
            <person name="Calhoun S."/>
            <person name="Haridas S."/>
            <person name="Kuo A."/>
            <person name="Mondo S."/>
            <person name="Pangilinan J."/>
            <person name="Riley R."/>
            <person name="Labutti K."/>
            <person name="Andreopoulos B."/>
            <person name="Lipzen A."/>
            <person name="Chen C."/>
            <person name="Yanf M."/>
            <person name="Daum C."/>
            <person name="Ng V."/>
            <person name="Clum A."/>
            <person name="Steindorff A."/>
            <person name="Ohm R."/>
            <person name="Martin F."/>
            <person name="Silar P."/>
            <person name="Natvig D."/>
            <person name="Lalanne C."/>
            <person name="Gautier V."/>
            <person name="Ament-Velasquez S.L."/>
            <person name="Kruys A."/>
            <person name="Hutchinson M.I."/>
            <person name="Powell A.J."/>
            <person name="Barry K."/>
            <person name="Miller A.N."/>
            <person name="Grigoriev I.V."/>
            <person name="Debuchy R."/>
            <person name="Gladieux P."/>
            <person name="Thoren M.H."/>
            <person name="Johannesson H."/>
        </authorList>
    </citation>
    <scope>NUCLEOTIDE SEQUENCE</scope>
    <source>
        <strain evidence="2">SMH4607-1</strain>
    </source>
</reference>
<evidence type="ECO:0000313" key="2">
    <source>
        <dbReference type="EMBL" id="KAK0714910.1"/>
    </source>
</evidence>
<comment type="caution">
    <text evidence="2">The sequence shown here is derived from an EMBL/GenBank/DDBJ whole genome shotgun (WGS) entry which is preliminary data.</text>
</comment>
<evidence type="ECO:0000313" key="3">
    <source>
        <dbReference type="Proteomes" id="UP001172102"/>
    </source>
</evidence>
<feature type="compositionally biased region" description="Polar residues" evidence="1">
    <location>
        <begin position="43"/>
        <end position="53"/>
    </location>
</feature>
<protein>
    <submittedName>
        <fullName evidence="2">Uncharacterized protein</fullName>
    </submittedName>
</protein>
<name>A0AA40AFK4_9PEZI</name>
<feature type="region of interest" description="Disordered" evidence="1">
    <location>
        <begin position="1"/>
        <end position="136"/>
    </location>
</feature>
<feature type="compositionally biased region" description="Basic residues" evidence="1">
    <location>
        <begin position="119"/>
        <end position="136"/>
    </location>
</feature>
<dbReference type="AlphaFoldDB" id="A0AA40AFK4"/>
<feature type="compositionally biased region" description="Polar residues" evidence="1">
    <location>
        <begin position="65"/>
        <end position="78"/>
    </location>
</feature>
<dbReference type="EMBL" id="JAUKUA010000004">
    <property type="protein sequence ID" value="KAK0714910.1"/>
    <property type="molecule type" value="Genomic_DNA"/>
</dbReference>
<accession>A0AA40AFK4</accession>